<protein>
    <submittedName>
        <fullName evidence="10">Spermidine/putrescine transport system permease protein</fullName>
    </submittedName>
</protein>
<keyword evidence="7 8" id="KW-0472">Membrane</keyword>
<dbReference type="PANTHER" id="PTHR42929:SF1">
    <property type="entry name" value="INNER MEMBRANE ABC TRANSPORTER PERMEASE PROTEIN YDCU-RELATED"/>
    <property type="match status" value="1"/>
</dbReference>
<dbReference type="CDD" id="cd06261">
    <property type="entry name" value="TM_PBP2"/>
    <property type="match status" value="1"/>
</dbReference>
<evidence type="ECO:0000256" key="3">
    <source>
        <dbReference type="ARBA" id="ARBA00022448"/>
    </source>
</evidence>
<feature type="transmembrane region" description="Helical" evidence="8">
    <location>
        <begin position="272"/>
        <end position="292"/>
    </location>
</feature>
<evidence type="ECO:0000256" key="6">
    <source>
        <dbReference type="ARBA" id="ARBA00022989"/>
    </source>
</evidence>
<dbReference type="SUPFAM" id="SSF161098">
    <property type="entry name" value="MetI-like"/>
    <property type="match status" value="1"/>
</dbReference>
<feature type="transmembrane region" description="Helical" evidence="8">
    <location>
        <begin position="123"/>
        <end position="144"/>
    </location>
</feature>
<dbReference type="OrthoDB" id="9807047at2"/>
<dbReference type="Gene3D" id="1.10.3720.10">
    <property type="entry name" value="MetI-like"/>
    <property type="match status" value="1"/>
</dbReference>
<feature type="transmembrane region" description="Helical" evidence="8">
    <location>
        <begin position="91"/>
        <end position="111"/>
    </location>
</feature>
<evidence type="ECO:0000313" key="10">
    <source>
        <dbReference type="EMBL" id="SEP05986.1"/>
    </source>
</evidence>
<dbReference type="STRING" id="569882.SAMN04490248_1228"/>
<dbReference type="RefSeq" id="WP_093119776.1">
    <property type="nucleotide sequence ID" value="NZ_FODS01000022.1"/>
</dbReference>
<proteinExistence type="inferred from homology"/>
<evidence type="ECO:0000313" key="11">
    <source>
        <dbReference type="Proteomes" id="UP000198893"/>
    </source>
</evidence>
<keyword evidence="3 8" id="KW-0813">Transport</keyword>
<dbReference type="Pfam" id="PF00528">
    <property type="entry name" value="BPD_transp_1"/>
    <property type="match status" value="1"/>
</dbReference>
<feature type="transmembrane region" description="Helical" evidence="8">
    <location>
        <begin position="218"/>
        <end position="243"/>
    </location>
</feature>
<keyword evidence="11" id="KW-1185">Reference proteome</keyword>
<evidence type="ECO:0000256" key="4">
    <source>
        <dbReference type="ARBA" id="ARBA00022475"/>
    </source>
</evidence>
<evidence type="ECO:0000256" key="1">
    <source>
        <dbReference type="ARBA" id="ARBA00004651"/>
    </source>
</evidence>
<organism evidence="10 11">
    <name type="scientific">Salinihabitans flavidus</name>
    <dbReference type="NCBI Taxonomy" id="569882"/>
    <lineage>
        <taxon>Bacteria</taxon>
        <taxon>Pseudomonadati</taxon>
        <taxon>Pseudomonadota</taxon>
        <taxon>Alphaproteobacteria</taxon>
        <taxon>Rhodobacterales</taxon>
        <taxon>Roseobacteraceae</taxon>
        <taxon>Salinihabitans</taxon>
    </lineage>
</organism>
<keyword evidence="6 8" id="KW-1133">Transmembrane helix</keyword>
<feature type="transmembrane region" description="Helical" evidence="8">
    <location>
        <begin position="164"/>
        <end position="190"/>
    </location>
</feature>
<feature type="domain" description="ABC transmembrane type-1" evidence="9">
    <location>
        <begin position="85"/>
        <end position="291"/>
    </location>
</feature>
<sequence length="303" mass="34255">MTDLSAARNRRDRNTRWLLLTPAMLVLLFAASGPLLIVLVYSFLTPGDYGGVEWQFSLQAWTNVLAERDIFTDEWQLADAHLTVLWRSIKLSFMTAVLAFIFGFPTAYFIATRPPRQRDIYMLLIMIPFWTNLLIRTFAIMELIRNQGTVNTLLIAMGVIDEPIQMLFTEFSLLLGMTYVYLPLMILPIYASMERFDFSLVEAGYDLYATRLQVLRKIIFPLVKPGVVAGSILVFVPCLGAYVTPRVLGGGKQLMLGNLIELQFGQLRNWPLGAALSLTLLVIVMIALLFYVRAVGREGETNV</sequence>
<dbReference type="AlphaFoldDB" id="A0A1H8US94"/>
<evidence type="ECO:0000256" key="7">
    <source>
        <dbReference type="ARBA" id="ARBA00023136"/>
    </source>
</evidence>
<dbReference type="EMBL" id="FODS01000022">
    <property type="protein sequence ID" value="SEP05986.1"/>
    <property type="molecule type" value="Genomic_DNA"/>
</dbReference>
<evidence type="ECO:0000259" key="9">
    <source>
        <dbReference type="PROSITE" id="PS50928"/>
    </source>
</evidence>
<comment type="subcellular location">
    <subcellularLocation>
        <location evidence="1 8">Cell membrane</location>
        <topology evidence="1 8">Multi-pass membrane protein</topology>
    </subcellularLocation>
</comment>
<dbReference type="PANTHER" id="PTHR42929">
    <property type="entry name" value="INNER MEMBRANE ABC TRANSPORTER PERMEASE PROTEIN YDCU-RELATED-RELATED"/>
    <property type="match status" value="1"/>
</dbReference>
<dbReference type="GO" id="GO:0055085">
    <property type="term" value="P:transmembrane transport"/>
    <property type="evidence" value="ECO:0007669"/>
    <property type="project" value="InterPro"/>
</dbReference>
<keyword evidence="5 8" id="KW-0812">Transmembrane</keyword>
<evidence type="ECO:0000256" key="2">
    <source>
        <dbReference type="ARBA" id="ARBA00007069"/>
    </source>
</evidence>
<accession>A0A1H8US94</accession>
<name>A0A1H8US94_9RHOB</name>
<evidence type="ECO:0000256" key="8">
    <source>
        <dbReference type="RuleBase" id="RU363032"/>
    </source>
</evidence>
<feature type="transmembrane region" description="Helical" evidence="8">
    <location>
        <begin position="17"/>
        <end position="44"/>
    </location>
</feature>
<comment type="similarity">
    <text evidence="2">Belongs to the binding-protein-dependent transport system permease family. CysTW subfamily.</text>
</comment>
<keyword evidence="4" id="KW-1003">Cell membrane</keyword>
<reference evidence="10 11" key="1">
    <citation type="submission" date="2016-10" db="EMBL/GenBank/DDBJ databases">
        <authorList>
            <person name="de Groot N.N."/>
        </authorList>
    </citation>
    <scope>NUCLEOTIDE SEQUENCE [LARGE SCALE GENOMIC DNA]</scope>
    <source>
        <strain evidence="10 11">DSM 27842</strain>
    </source>
</reference>
<dbReference type="Proteomes" id="UP000198893">
    <property type="component" value="Unassembled WGS sequence"/>
</dbReference>
<gene>
    <name evidence="10" type="ORF">SAMN04490248_1228</name>
</gene>
<dbReference type="InterPro" id="IPR000515">
    <property type="entry name" value="MetI-like"/>
</dbReference>
<evidence type="ECO:0000256" key="5">
    <source>
        <dbReference type="ARBA" id="ARBA00022692"/>
    </source>
</evidence>
<dbReference type="InterPro" id="IPR035906">
    <property type="entry name" value="MetI-like_sf"/>
</dbReference>
<dbReference type="PROSITE" id="PS50928">
    <property type="entry name" value="ABC_TM1"/>
    <property type="match status" value="1"/>
</dbReference>
<dbReference type="GO" id="GO:0005886">
    <property type="term" value="C:plasma membrane"/>
    <property type="evidence" value="ECO:0007669"/>
    <property type="project" value="UniProtKB-SubCell"/>
</dbReference>